<evidence type="ECO:0000256" key="6">
    <source>
        <dbReference type="ARBA" id="ARBA00022771"/>
    </source>
</evidence>
<keyword evidence="9 12" id="KW-0862">Zinc</keyword>
<evidence type="ECO:0000256" key="11">
    <source>
        <dbReference type="ARBA" id="ARBA00048432"/>
    </source>
</evidence>
<dbReference type="Proteomes" id="UP000017861">
    <property type="component" value="Unassembled WGS sequence"/>
</dbReference>
<evidence type="ECO:0000256" key="2">
    <source>
        <dbReference type="ARBA" id="ARBA00007913"/>
    </source>
</evidence>
<dbReference type="EMBL" id="AYLP01000140">
    <property type="protein sequence ID" value="ESS63169.1"/>
    <property type="molecule type" value="Genomic_DNA"/>
</dbReference>
<keyword evidence="7" id="KW-0378">Hydrolase</keyword>
<dbReference type="FunFam" id="3.40.50.300:FF:000097">
    <property type="entry name" value="Regulator of nonsense transcripts 1"/>
    <property type="match status" value="1"/>
</dbReference>
<dbReference type="PROSITE" id="PS51997">
    <property type="entry name" value="UPF1_CH_RICH"/>
    <property type="match status" value="1"/>
</dbReference>
<sequence>MANIVHYSPTFFFFFWSASHMSQLVVTEDPSVDSRCIKTNDEINDPNVSENNGPKLAEVGCAYCGEADPHSLVMCISCKKWFCNGGHGTSGSHIVLHLVKSKHRAVQLHAENPLGDSALECYICRSTNIFSLGFMPSKEESVVVLVCREPCLHSKALRDLNWDATTWLPVIEERQVLPWICRVPSAPCKKLTLHDITTLELFWNSEGQQVLDNVEKAPAVPLRFENAVEYVTVFSTLIEMDSIAAKERKELLFEDISCKLQKEFGGKHLFLLKQLPPSDVGLRCGDHASIWVKGSSRLLNGVVVEIGKSQLGEEEVIFEVKTYEIERARRALNEILAASTVSFRLEYDSTSDQRKCHALNLMMTDWASLSAYLYFTILGRAEEAAKRFSEVDIDLPRGRLSNLNSSQDTAVRTALRNPLTLIQGPPGTGKTSTSVAIVLEVNRRIRSQILVCAPSNVAVDQLAERISAAGLKTVRLHAHYREVVPSSVKHLGLDSQVEEFIASSSGNRRLRQLLELKLAGEVLDEQEQKIYNDSARDIEEALLGGADVICCTCIGAADRRLGKMRFQYVLIDEATQGTEPETLVPLVRGAKQVFLVGDHCQLRPLVFSLPAERAGLRRSLFERLLMTGHRAVRLDVQYRMHPALSLFPSDQFYEGTLQNGLTEEQRDASRVFPWPDPTRPIFFYNTTGSEELSANGSSYLNRAEAALTERIITKLIRDGKVKPDDIGVITPYGGQCRYVMNYLVRCGPLPRTAYERVEVSSVDAFQGREKEFIILSCVRSNHRQGIGFVVDWRRLNVSITRAKRGLIIMGNVQLLSRYPAWHALLAHLMELSLVVDGPIEKLVPSKVVLQKPRNVSEEQ</sequence>
<dbReference type="SUPFAM" id="SSF57850">
    <property type="entry name" value="RING/U-box"/>
    <property type="match status" value="1"/>
</dbReference>
<gene>
    <name evidence="15" type="ORF">TCDM_09086</name>
</gene>
<keyword evidence="8" id="KW-0347">Helicase</keyword>
<feature type="signal peptide" evidence="13">
    <location>
        <begin position="1"/>
        <end position="27"/>
    </location>
</feature>
<dbReference type="InterPro" id="IPR014001">
    <property type="entry name" value="Helicase_ATP-bd"/>
</dbReference>
<dbReference type="GO" id="GO:0003678">
    <property type="term" value="F:DNA helicase activity"/>
    <property type="evidence" value="ECO:0007669"/>
    <property type="project" value="UniProtKB-EC"/>
</dbReference>
<evidence type="ECO:0000256" key="8">
    <source>
        <dbReference type="ARBA" id="ARBA00022806"/>
    </source>
</evidence>
<dbReference type="InterPro" id="IPR018999">
    <property type="entry name" value="UPF1_CH/ZBD"/>
</dbReference>
<comment type="similarity">
    <text evidence="2">Belongs to the DNA2/NAM7 helicase family.</text>
</comment>
<accession>V5B6D8</accession>
<feature type="region of interest" description="CC/SHH/C" evidence="12">
    <location>
        <begin position="75"/>
        <end position="103"/>
    </location>
</feature>
<comment type="catalytic activity">
    <reaction evidence="11">
        <text>ATP + H2O = ADP + phosphate + H(+)</text>
        <dbReference type="Rhea" id="RHEA:13065"/>
        <dbReference type="ChEBI" id="CHEBI:15377"/>
        <dbReference type="ChEBI" id="CHEBI:15378"/>
        <dbReference type="ChEBI" id="CHEBI:30616"/>
        <dbReference type="ChEBI" id="CHEBI:43474"/>
        <dbReference type="ChEBI" id="CHEBI:456216"/>
        <dbReference type="EC" id="3.6.4.12"/>
    </reaction>
    <physiologicalReaction direction="left-to-right" evidence="11">
        <dbReference type="Rhea" id="RHEA:13066"/>
    </physiologicalReaction>
</comment>
<evidence type="ECO:0000259" key="14">
    <source>
        <dbReference type="PROSITE" id="PS51997"/>
    </source>
</evidence>
<dbReference type="OrthoDB" id="6513042at2759"/>
<dbReference type="InterPro" id="IPR027417">
    <property type="entry name" value="P-loop_NTPase"/>
</dbReference>
<evidence type="ECO:0000256" key="5">
    <source>
        <dbReference type="ARBA" id="ARBA00022741"/>
    </source>
</evidence>
<evidence type="ECO:0000256" key="9">
    <source>
        <dbReference type="ARBA" id="ARBA00022833"/>
    </source>
</evidence>
<dbReference type="InterPro" id="IPR045055">
    <property type="entry name" value="DNA2/NAM7-like"/>
</dbReference>
<evidence type="ECO:0000256" key="4">
    <source>
        <dbReference type="ARBA" id="ARBA00022723"/>
    </source>
</evidence>
<reference evidence="15 16" key="1">
    <citation type="journal article" date="2014" name="Genome Announc.">
        <title>Trypanosoma cruzi Clone Dm28c Draft Genome Sequence.</title>
        <authorList>
            <person name="Grisard E.C."/>
            <person name="Teixeira S.M."/>
            <person name="de Almeida L.G."/>
            <person name="Stoco P.H."/>
            <person name="Gerber A.L."/>
            <person name="Talavera-Lopez C."/>
            <person name="Lima O.C."/>
            <person name="Andersson B."/>
            <person name="de Vasconcelos A.T."/>
        </authorList>
    </citation>
    <scope>NUCLEOTIDE SEQUENCE [LARGE SCALE GENOMIC DNA]</scope>
    <source>
        <strain evidence="15 16">Dm28c</strain>
    </source>
</reference>
<feature type="domain" description="Upf1" evidence="14">
    <location>
        <begin position="53"/>
        <end position="206"/>
    </location>
</feature>
<keyword evidence="3" id="KW-0963">Cytoplasm</keyword>
<dbReference type="SUPFAM" id="SSF52540">
    <property type="entry name" value="P-loop containing nucleoside triphosphate hydrolases"/>
    <property type="match status" value="1"/>
</dbReference>
<dbReference type="InterPro" id="IPR041677">
    <property type="entry name" value="DNA2/NAM7_AAA_11"/>
</dbReference>
<dbReference type="CDD" id="cd18808">
    <property type="entry name" value="SF1_C_Upf1"/>
    <property type="match status" value="1"/>
</dbReference>
<evidence type="ECO:0000313" key="15">
    <source>
        <dbReference type="EMBL" id="ESS63169.1"/>
    </source>
</evidence>
<feature type="chain" id="PRO_5004731219" evidence="13">
    <location>
        <begin position="28"/>
        <end position="859"/>
    </location>
</feature>
<evidence type="ECO:0000313" key="16">
    <source>
        <dbReference type="Proteomes" id="UP000017861"/>
    </source>
</evidence>
<dbReference type="Pfam" id="PF13087">
    <property type="entry name" value="AAA_12"/>
    <property type="match status" value="1"/>
</dbReference>
<dbReference type="InterPro" id="IPR047187">
    <property type="entry name" value="SF1_C_Upf1"/>
</dbReference>
<dbReference type="Pfam" id="PF13086">
    <property type="entry name" value="AAA_11"/>
    <property type="match status" value="2"/>
</dbReference>
<feature type="region of interest" description="C4" evidence="12">
    <location>
        <begin position="121"/>
        <end position="151"/>
    </location>
</feature>
<dbReference type="VEuPathDB" id="TriTrypDB:TCDM_09086"/>
<dbReference type="PANTHER" id="PTHR10887">
    <property type="entry name" value="DNA2/NAM7 HELICASE FAMILY"/>
    <property type="match status" value="1"/>
</dbReference>
<dbReference type="GO" id="GO:0003724">
    <property type="term" value="F:RNA helicase activity"/>
    <property type="evidence" value="ECO:0007669"/>
    <property type="project" value="InterPro"/>
</dbReference>
<name>V5B6D8_TRYCR</name>
<organism evidence="15 16">
    <name type="scientific">Trypanosoma cruzi Dm28c</name>
    <dbReference type="NCBI Taxonomy" id="1416333"/>
    <lineage>
        <taxon>Eukaryota</taxon>
        <taxon>Discoba</taxon>
        <taxon>Euglenozoa</taxon>
        <taxon>Kinetoplastea</taxon>
        <taxon>Metakinetoplastina</taxon>
        <taxon>Trypanosomatida</taxon>
        <taxon>Trypanosomatidae</taxon>
        <taxon>Trypanosoma</taxon>
        <taxon>Schizotrypanum</taxon>
    </lineage>
</organism>
<dbReference type="GO" id="GO:0008270">
    <property type="term" value="F:zinc ion binding"/>
    <property type="evidence" value="ECO:0007669"/>
    <property type="project" value="UniProtKB-UniRule"/>
</dbReference>
<keyword evidence="13" id="KW-0732">Signal</keyword>
<dbReference type="CDD" id="cd21400">
    <property type="entry name" value="ZBD_UPF1-like"/>
    <property type="match status" value="1"/>
</dbReference>
<feature type="region of interest" description="C3H" evidence="12">
    <location>
        <begin position="61"/>
        <end position="93"/>
    </location>
</feature>
<evidence type="ECO:0000256" key="3">
    <source>
        <dbReference type="ARBA" id="ARBA00022490"/>
    </source>
</evidence>
<keyword evidence="4 12" id="KW-0479">Metal-binding</keyword>
<dbReference type="GO" id="GO:0005524">
    <property type="term" value="F:ATP binding"/>
    <property type="evidence" value="ECO:0007669"/>
    <property type="project" value="UniProtKB-KW"/>
</dbReference>
<dbReference type="GO" id="GO:0005737">
    <property type="term" value="C:cytoplasm"/>
    <property type="evidence" value="ECO:0007669"/>
    <property type="project" value="UniProtKB-SubCell"/>
</dbReference>
<dbReference type="SMART" id="SM00487">
    <property type="entry name" value="DEXDc"/>
    <property type="match status" value="1"/>
</dbReference>
<dbReference type="GO" id="GO:0016787">
    <property type="term" value="F:hydrolase activity"/>
    <property type="evidence" value="ECO:0007669"/>
    <property type="project" value="UniProtKB-KW"/>
</dbReference>
<dbReference type="PANTHER" id="PTHR10887:SF364">
    <property type="entry name" value="REGULATOR OF NONSENSE TRANSCRIPTS 1"/>
    <property type="match status" value="1"/>
</dbReference>
<dbReference type="GO" id="GO:0000184">
    <property type="term" value="P:nuclear-transcribed mRNA catabolic process, nonsense-mediated decay"/>
    <property type="evidence" value="ECO:0007669"/>
    <property type="project" value="InterPro"/>
</dbReference>
<dbReference type="CDD" id="cd18039">
    <property type="entry name" value="DEXXQc_UPF1"/>
    <property type="match status" value="1"/>
</dbReference>
<dbReference type="GO" id="GO:0003723">
    <property type="term" value="F:RNA binding"/>
    <property type="evidence" value="ECO:0007669"/>
    <property type="project" value="InterPro"/>
</dbReference>
<comment type="subcellular location">
    <subcellularLocation>
        <location evidence="1">Cytoplasm</location>
    </subcellularLocation>
</comment>
<protein>
    <submittedName>
        <fullName evidence="15">Regulator of nonsense transcripts 1</fullName>
    </submittedName>
</protein>
<keyword evidence="6 12" id="KW-0863">Zinc-finger</keyword>
<evidence type="ECO:0000256" key="1">
    <source>
        <dbReference type="ARBA" id="ARBA00004496"/>
    </source>
</evidence>
<dbReference type="Gene3D" id="3.40.50.300">
    <property type="entry name" value="P-loop containing nucleotide triphosphate hydrolases"/>
    <property type="match status" value="2"/>
</dbReference>
<comment type="caution">
    <text evidence="15">The sequence shown here is derived from an EMBL/GenBank/DDBJ whole genome shotgun (WGS) entry which is preliminary data.</text>
</comment>
<evidence type="ECO:0000256" key="10">
    <source>
        <dbReference type="ARBA" id="ARBA00022840"/>
    </source>
</evidence>
<proteinExistence type="inferred from homology"/>
<keyword evidence="5" id="KW-0547">Nucleotide-binding</keyword>
<dbReference type="Pfam" id="PF09416">
    <property type="entry name" value="UPF1_Zn_bind"/>
    <property type="match status" value="1"/>
</dbReference>
<evidence type="ECO:0000256" key="12">
    <source>
        <dbReference type="PROSITE-ProRule" id="PRU01341"/>
    </source>
</evidence>
<evidence type="ECO:0000256" key="13">
    <source>
        <dbReference type="SAM" id="SignalP"/>
    </source>
</evidence>
<dbReference type="AlphaFoldDB" id="V5B6D8"/>
<evidence type="ECO:0000256" key="7">
    <source>
        <dbReference type="ARBA" id="ARBA00022801"/>
    </source>
</evidence>
<keyword evidence="10" id="KW-0067">ATP-binding</keyword>
<dbReference type="InterPro" id="IPR041679">
    <property type="entry name" value="DNA2/NAM7-like_C"/>
</dbReference>